<reference evidence="3 4" key="1">
    <citation type="submission" date="2020-08" db="EMBL/GenBank/DDBJ databases">
        <title>Sequencing the genomes of 1000 actinobacteria strains.</title>
        <authorList>
            <person name="Klenk H.-P."/>
        </authorList>
    </citation>
    <scope>NUCLEOTIDE SEQUENCE [LARGE SCALE GENOMIC DNA]</scope>
    <source>
        <strain evidence="3 4">DSM 45486</strain>
    </source>
</reference>
<dbReference type="InterPro" id="IPR006286">
    <property type="entry name" value="C56_PfpI-like"/>
</dbReference>
<evidence type="ECO:0000259" key="2">
    <source>
        <dbReference type="Pfam" id="PF01965"/>
    </source>
</evidence>
<dbReference type="EC" id="3.2.-.-" evidence="3"/>
<dbReference type="RefSeq" id="WP_184925893.1">
    <property type="nucleotide sequence ID" value="NZ_JACHMO010000001.1"/>
</dbReference>
<dbReference type="Pfam" id="PF01965">
    <property type="entry name" value="DJ-1_PfpI"/>
    <property type="match status" value="1"/>
</dbReference>
<dbReference type="Gene3D" id="3.40.50.880">
    <property type="match status" value="1"/>
</dbReference>
<keyword evidence="3" id="KW-0645">Protease</keyword>
<dbReference type="GO" id="GO:0008233">
    <property type="term" value="F:peptidase activity"/>
    <property type="evidence" value="ECO:0007669"/>
    <property type="project" value="UniProtKB-KW"/>
</dbReference>
<evidence type="ECO:0000313" key="3">
    <source>
        <dbReference type="EMBL" id="MBB5806382.1"/>
    </source>
</evidence>
<sequence>MAEQKKIAFLVDTEGIEQVELTDPWQHVEKAGALPRLLAPKLGQVQGFDHLTPADTFSVDVPFAHADPMDYDGVVIPGGVANADILRLDRDAVQFVKQHVAAGKPVASICHGPWLLVEADVVRGKKLTSFPSLATDIRNAGGEWEDSEVCVSGGGGWTLVTSRKPDDLPAFNREALKAFGLQGL</sequence>
<gene>
    <name evidence="3" type="ORF">F4560_006150</name>
</gene>
<dbReference type="EMBL" id="JACHMO010000001">
    <property type="protein sequence ID" value="MBB5806382.1"/>
    <property type="molecule type" value="Genomic_DNA"/>
</dbReference>
<keyword evidence="3" id="KW-0378">Hydrolase</keyword>
<organism evidence="3 4">
    <name type="scientific">Saccharothrix ecbatanensis</name>
    <dbReference type="NCBI Taxonomy" id="1105145"/>
    <lineage>
        <taxon>Bacteria</taxon>
        <taxon>Bacillati</taxon>
        <taxon>Actinomycetota</taxon>
        <taxon>Actinomycetes</taxon>
        <taxon>Pseudonocardiales</taxon>
        <taxon>Pseudonocardiaceae</taxon>
        <taxon>Saccharothrix</taxon>
    </lineage>
</organism>
<dbReference type="NCBIfam" id="TIGR01382">
    <property type="entry name" value="PfpI"/>
    <property type="match status" value="1"/>
</dbReference>
<dbReference type="PANTHER" id="PTHR42733:SF12">
    <property type="entry name" value="PROTEINASE"/>
    <property type="match status" value="1"/>
</dbReference>
<keyword evidence="3" id="KW-0326">Glycosidase</keyword>
<dbReference type="SUPFAM" id="SSF52317">
    <property type="entry name" value="Class I glutamine amidotransferase-like"/>
    <property type="match status" value="1"/>
</dbReference>
<dbReference type="Proteomes" id="UP000552097">
    <property type="component" value="Unassembled WGS sequence"/>
</dbReference>
<keyword evidence="4" id="KW-1185">Reference proteome</keyword>
<accession>A0A7W9M3T6</accession>
<dbReference type="InterPro" id="IPR029062">
    <property type="entry name" value="Class_I_gatase-like"/>
</dbReference>
<dbReference type="CDD" id="cd03134">
    <property type="entry name" value="GATase1_PfpI_like"/>
    <property type="match status" value="1"/>
</dbReference>
<dbReference type="InterPro" id="IPR002818">
    <property type="entry name" value="DJ-1/PfpI"/>
</dbReference>
<feature type="domain" description="DJ-1/PfpI" evidence="2">
    <location>
        <begin position="5"/>
        <end position="177"/>
    </location>
</feature>
<comment type="similarity">
    <text evidence="1">Belongs to the peptidase C56 family.</text>
</comment>
<dbReference type="PANTHER" id="PTHR42733">
    <property type="entry name" value="DJ-1 PROTEIN"/>
    <property type="match status" value="1"/>
</dbReference>
<dbReference type="GO" id="GO:0016798">
    <property type="term" value="F:hydrolase activity, acting on glycosyl bonds"/>
    <property type="evidence" value="ECO:0007669"/>
    <property type="project" value="UniProtKB-KW"/>
</dbReference>
<proteinExistence type="inferred from homology"/>
<dbReference type="PROSITE" id="PS51276">
    <property type="entry name" value="PEPTIDASE_C56_PFPI"/>
    <property type="match status" value="1"/>
</dbReference>
<dbReference type="AlphaFoldDB" id="A0A7W9M3T6"/>
<evidence type="ECO:0000313" key="4">
    <source>
        <dbReference type="Proteomes" id="UP000552097"/>
    </source>
</evidence>
<comment type="caution">
    <text evidence="3">The sequence shown here is derived from an EMBL/GenBank/DDBJ whole genome shotgun (WGS) entry which is preliminary data.</text>
</comment>
<evidence type="ECO:0000256" key="1">
    <source>
        <dbReference type="ARBA" id="ARBA00008542"/>
    </source>
</evidence>
<dbReference type="GO" id="GO:0006508">
    <property type="term" value="P:proteolysis"/>
    <property type="evidence" value="ECO:0007669"/>
    <property type="project" value="UniProtKB-KW"/>
</dbReference>
<name>A0A7W9M3T6_9PSEU</name>
<protein>
    <submittedName>
        <fullName evidence="3">Protease I</fullName>
        <ecNumber evidence="3">3.2.-.-</ecNumber>
    </submittedName>
</protein>